<evidence type="ECO:0000256" key="1">
    <source>
        <dbReference type="SAM" id="MobiDB-lite"/>
    </source>
</evidence>
<feature type="compositionally biased region" description="Basic and acidic residues" evidence="1">
    <location>
        <begin position="49"/>
        <end position="66"/>
    </location>
</feature>
<dbReference type="PANTHER" id="PTHR42470:SF2">
    <property type="match status" value="1"/>
</dbReference>
<comment type="caution">
    <text evidence="3">The sequence shown here is derived from an EMBL/GenBank/DDBJ whole genome shotgun (WGS) entry which is preliminary data.</text>
</comment>
<dbReference type="InterPro" id="IPR057684">
    <property type="entry name" value="DUF7924"/>
</dbReference>
<organism evidence="3 4">
    <name type="scientific">Beauveria bassiana D1-5</name>
    <dbReference type="NCBI Taxonomy" id="1245745"/>
    <lineage>
        <taxon>Eukaryota</taxon>
        <taxon>Fungi</taxon>
        <taxon>Dikarya</taxon>
        <taxon>Ascomycota</taxon>
        <taxon>Pezizomycotina</taxon>
        <taxon>Sordariomycetes</taxon>
        <taxon>Hypocreomycetidae</taxon>
        <taxon>Hypocreales</taxon>
        <taxon>Cordycipitaceae</taxon>
        <taxon>Beauveria</taxon>
    </lineage>
</organism>
<evidence type="ECO:0000313" key="3">
    <source>
        <dbReference type="EMBL" id="KGQ02654.1"/>
    </source>
</evidence>
<dbReference type="PANTHER" id="PTHR42470">
    <property type="entry name" value="VAST DOMAIN-CONTAINING PROTEIN"/>
    <property type="match status" value="1"/>
</dbReference>
<dbReference type="STRING" id="1245745.A0A0A2VPD1"/>
<feature type="region of interest" description="Disordered" evidence="1">
    <location>
        <begin position="400"/>
        <end position="437"/>
    </location>
</feature>
<dbReference type="Proteomes" id="UP000030106">
    <property type="component" value="Unassembled WGS sequence"/>
</dbReference>
<protein>
    <recommendedName>
        <fullName evidence="2">DUF7924 domain-containing protein</fullName>
    </recommendedName>
</protein>
<proteinExistence type="predicted"/>
<evidence type="ECO:0000259" key="2">
    <source>
        <dbReference type="Pfam" id="PF25545"/>
    </source>
</evidence>
<evidence type="ECO:0000313" key="4">
    <source>
        <dbReference type="Proteomes" id="UP000030106"/>
    </source>
</evidence>
<dbReference type="Pfam" id="PF25545">
    <property type="entry name" value="DUF7924"/>
    <property type="match status" value="1"/>
</dbReference>
<dbReference type="HOGENOM" id="CLU_025457_0_0_1"/>
<reference evidence="3 4" key="1">
    <citation type="submission" date="2012-10" db="EMBL/GenBank/DDBJ databases">
        <title>Genome sequencing and analysis of entomopathogenic fungi Beauveria bassiana D1-5.</title>
        <authorList>
            <person name="Li Q."/>
            <person name="Wang L."/>
            <person name="Zhang Z."/>
            <person name="Wang Q."/>
            <person name="Ren J."/>
            <person name="Wang M."/>
            <person name="Xu W."/>
            <person name="Wang J."/>
            <person name="Lu Y."/>
            <person name="Du Q."/>
            <person name="Sun Z."/>
        </authorList>
    </citation>
    <scope>NUCLEOTIDE SEQUENCE [LARGE SCALE GENOMIC DNA]</scope>
    <source>
        <strain evidence="3 4">D1-5</strain>
    </source>
</reference>
<name>A0A0A2VPD1_BEABA</name>
<sequence>MPLTRSQARNGAAKYRTRTTSDRPKKRRLEGDGDAETPRQTRRRKRSPRITEQDHLVHHWLEEQRRQNQQQKESCTMRRILARRKSSASNRSQSRKRSELGDSDTGNAAVSYTDPKFNKLLEKHGSYLVRSPAGLTQQSKELCKELLARQPPLPLTDFFGDMFENICNRTQNRNEARVVQTITPHIVPSAEVYAMCCSSAHVIENWNESWSNAWLLSQVEKRPQPDYAVGFQQDAFTEEQLEKMKPWIGDAFANDQSPFLATYMMYFPFLTCEVKCGNAALDAADRQNGLSMTIAVRGVVQLFREVKRQEELHGEILGFSISHDASSVRLYAHYAETDENHTRCFREVLRTFYFTEQEGRERGMSYRIIISIYEIWVPMHLARIRSAVSQLPDLQSSCQESKDESGYFTSFSDLPPATAQTPVITEGPSKRPKVRGG</sequence>
<feature type="region of interest" description="Disordered" evidence="1">
    <location>
        <begin position="1"/>
        <end position="109"/>
    </location>
</feature>
<feature type="compositionally biased region" description="Polar residues" evidence="1">
    <location>
        <begin position="407"/>
        <end position="423"/>
    </location>
</feature>
<dbReference type="AlphaFoldDB" id="A0A0A2VPD1"/>
<accession>A0A0A2VPD1</accession>
<gene>
    <name evidence="3" type="ORF">BBAD15_g12130</name>
</gene>
<dbReference type="EMBL" id="ANFO01001432">
    <property type="protein sequence ID" value="KGQ02654.1"/>
    <property type="molecule type" value="Genomic_DNA"/>
</dbReference>
<feature type="domain" description="DUF7924" evidence="2">
    <location>
        <begin position="163"/>
        <end position="388"/>
    </location>
</feature>
<dbReference type="OrthoDB" id="4870743at2759"/>